<evidence type="ECO:0000313" key="2">
    <source>
        <dbReference type="EMBL" id="MCI92467.1"/>
    </source>
</evidence>
<feature type="region of interest" description="Disordered" evidence="1">
    <location>
        <begin position="1"/>
        <end position="68"/>
    </location>
</feature>
<protein>
    <submittedName>
        <fullName evidence="2">Uncharacterized protein</fullName>
    </submittedName>
</protein>
<feature type="non-terminal residue" evidence="2">
    <location>
        <position position="68"/>
    </location>
</feature>
<feature type="non-terminal residue" evidence="2">
    <location>
        <position position="1"/>
    </location>
</feature>
<name>A0A392VWX8_9FABA</name>
<evidence type="ECO:0000313" key="3">
    <source>
        <dbReference type="Proteomes" id="UP000265520"/>
    </source>
</evidence>
<keyword evidence="3" id="KW-1185">Reference proteome</keyword>
<dbReference type="AlphaFoldDB" id="A0A392VWX8"/>
<proteinExistence type="predicted"/>
<dbReference type="Proteomes" id="UP000265520">
    <property type="component" value="Unassembled WGS sequence"/>
</dbReference>
<sequence>WSADIRAEPRRQAGRQGSRWLREEGGGRQDYGGSERVVQPDNTPENSSRGPTIAELDPHSPNEVHNRS</sequence>
<organism evidence="2 3">
    <name type="scientific">Trifolium medium</name>
    <dbReference type="NCBI Taxonomy" id="97028"/>
    <lineage>
        <taxon>Eukaryota</taxon>
        <taxon>Viridiplantae</taxon>
        <taxon>Streptophyta</taxon>
        <taxon>Embryophyta</taxon>
        <taxon>Tracheophyta</taxon>
        <taxon>Spermatophyta</taxon>
        <taxon>Magnoliopsida</taxon>
        <taxon>eudicotyledons</taxon>
        <taxon>Gunneridae</taxon>
        <taxon>Pentapetalae</taxon>
        <taxon>rosids</taxon>
        <taxon>fabids</taxon>
        <taxon>Fabales</taxon>
        <taxon>Fabaceae</taxon>
        <taxon>Papilionoideae</taxon>
        <taxon>50 kb inversion clade</taxon>
        <taxon>NPAAA clade</taxon>
        <taxon>Hologalegina</taxon>
        <taxon>IRL clade</taxon>
        <taxon>Trifolieae</taxon>
        <taxon>Trifolium</taxon>
    </lineage>
</organism>
<comment type="caution">
    <text evidence="2">The sequence shown here is derived from an EMBL/GenBank/DDBJ whole genome shotgun (WGS) entry which is preliminary data.</text>
</comment>
<dbReference type="EMBL" id="LXQA011301969">
    <property type="protein sequence ID" value="MCI92467.1"/>
    <property type="molecule type" value="Genomic_DNA"/>
</dbReference>
<feature type="compositionally biased region" description="Basic and acidic residues" evidence="1">
    <location>
        <begin position="56"/>
        <end position="68"/>
    </location>
</feature>
<accession>A0A392VWX8</accession>
<reference evidence="2 3" key="1">
    <citation type="journal article" date="2018" name="Front. Plant Sci.">
        <title>Red Clover (Trifolium pratense) and Zigzag Clover (T. medium) - A Picture of Genomic Similarities and Differences.</title>
        <authorList>
            <person name="Dluhosova J."/>
            <person name="Istvanek J."/>
            <person name="Nedelnik J."/>
            <person name="Repkova J."/>
        </authorList>
    </citation>
    <scope>NUCLEOTIDE SEQUENCE [LARGE SCALE GENOMIC DNA]</scope>
    <source>
        <strain evidence="3">cv. 10/8</strain>
        <tissue evidence="2">Leaf</tissue>
    </source>
</reference>
<feature type="compositionally biased region" description="Polar residues" evidence="1">
    <location>
        <begin position="40"/>
        <end position="50"/>
    </location>
</feature>
<evidence type="ECO:0000256" key="1">
    <source>
        <dbReference type="SAM" id="MobiDB-lite"/>
    </source>
</evidence>
<feature type="compositionally biased region" description="Basic and acidic residues" evidence="1">
    <location>
        <begin position="1"/>
        <end position="11"/>
    </location>
</feature>